<dbReference type="InterPro" id="IPR036259">
    <property type="entry name" value="MFS_trans_sf"/>
</dbReference>
<dbReference type="GO" id="GO:0005886">
    <property type="term" value="C:plasma membrane"/>
    <property type="evidence" value="ECO:0007669"/>
    <property type="project" value="UniProtKB-SubCell"/>
</dbReference>
<evidence type="ECO:0000313" key="7">
    <source>
        <dbReference type="EMBL" id="BAJ63440.1"/>
    </source>
</evidence>
<dbReference type="Proteomes" id="UP000008922">
    <property type="component" value="Chromosome"/>
</dbReference>
<proteinExistence type="predicted"/>
<dbReference type="AlphaFoldDB" id="E8N4S6"/>
<dbReference type="EMBL" id="AP012029">
    <property type="protein sequence ID" value="BAJ63440.1"/>
    <property type="molecule type" value="Genomic_DNA"/>
</dbReference>
<gene>
    <name evidence="7" type="ordered locus">ANT_14120</name>
</gene>
<feature type="transmembrane region" description="Helical" evidence="5">
    <location>
        <begin position="274"/>
        <end position="292"/>
    </location>
</feature>
<keyword evidence="3 5" id="KW-1133">Transmembrane helix</keyword>
<reference evidence="7 8" key="1">
    <citation type="submission" date="2010-12" db="EMBL/GenBank/DDBJ databases">
        <title>Whole genome sequence of Anaerolinea thermophila UNI-1.</title>
        <authorList>
            <person name="Narita-Yamada S."/>
            <person name="Kishi E."/>
            <person name="Watanabe Y."/>
            <person name="Takasaki K."/>
            <person name="Ankai A."/>
            <person name="Oguchi A."/>
            <person name="Fukui S."/>
            <person name="Takahashi M."/>
            <person name="Yashiro I."/>
            <person name="Hosoyama A."/>
            <person name="Sekiguchi Y."/>
            <person name="Hanada S."/>
            <person name="Fujita N."/>
        </authorList>
    </citation>
    <scope>NUCLEOTIDE SEQUENCE [LARGE SCALE GENOMIC DNA]</scope>
    <source>
        <strain evidence="8">DSM 14523 / JCM 11388 / NBRC 100420 / UNI-1</strain>
    </source>
</reference>
<accession>E8N4S6</accession>
<sequence>MSFSLKQILGLSEPFPEEHRENFIHLFFDIAWWGVLNGSIIVFLAVYASRLGASSFQIGILTASPALMNILMTFPTNFFVRGKSTFQVVRWSALFTRLFYAFLIPLPILFPAQVQIWTIIVITLIMNIPGTIAAVMGNAFLAEGIPMEWRGQIIGIRNALLALTSMITSFIVGQVLKVFPFETGYMIVFGLGWLGSMLSAYHLFKVKVVAPQTSPQSSQAQKPSWREIIRPDVLSGSFRNVLLVMFFFHVAVFLPNPIFPLYQVNELKLTDETIGFGTSLFWILYFLTSTQVGGLSRKYGFKTLTGAGTIIASFATLIFTFSYQVWIYVITQIVSGIGWAIIGGGLVNYVLVNVPPDDRPSYLAWFNLAVNFAVLICGLVAPLITANLGLFGSMVLAVLVRFLAGIAILRWG</sequence>
<dbReference type="KEGG" id="atm:ANT_14120"/>
<evidence type="ECO:0000256" key="5">
    <source>
        <dbReference type="SAM" id="Phobius"/>
    </source>
</evidence>
<feature type="transmembrane region" description="Helical" evidence="5">
    <location>
        <begin position="184"/>
        <end position="204"/>
    </location>
</feature>
<dbReference type="HOGENOM" id="CLU_025379_1_0_0"/>
<dbReference type="GO" id="GO:0022857">
    <property type="term" value="F:transmembrane transporter activity"/>
    <property type="evidence" value="ECO:0007669"/>
    <property type="project" value="InterPro"/>
</dbReference>
<dbReference type="OrthoDB" id="156855at2"/>
<feature type="transmembrane region" description="Helical" evidence="5">
    <location>
        <begin position="30"/>
        <end position="49"/>
    </location>
</feature>
<feature type="domain" description="Major facilitator superfamily (MFS) profile" evidence="6">
    <location>
        <begin position="237"/>
        <end position="412"/>
    </location>
</feature>
<feature type="transmembrane region" description="Helical" evidence="5">
    <location>
        <begin position="91"/>
        <end position="110"/>
    </location>
</feature>
<evidence type="ECO:0000256" key="1">
    <source>
        <dbReference type="ARBA" id="ARBA00004651"/>
    </source>
</evidence>
<feature type="transmembrane region" description="Helical" evidence="5">
    <location>
        <begin position="240"/>
        <end position="262"/>
    </location>
</feature>
<organism evidence="7 8">
    <name type="scientific">Anaerolinea thermophila (strain DSM 14523 / JCM 11388 / NBRC 100420 / UNI-1)</name>
    <dbReference type="NCBI Taxonomy" id="926569"/>
    <lineage>
        <taxon>Bacteria</taxon>
        <taxon>Bacillati</taxon>
        <taxon>Chloroflexota</taxon>
        <taxon>Anaerolineae</taxon>
        <taxon>Anaerolineales</taxon>
        <taxon>Anaerolineaceae</taxon>
        <taxon>Anaerolinea</taxon>
    </lineage>
</organism>
<feature type="transmembrane region" description="Helical" evidence="5">
    <location>
        <begin position="153"/>
        <end position="172"/>
    </location>
</feature>
<dbReference type="PROSITE" id="PS50850">
    <property type="entry name" value="MFS"/>
    <property type="match status" value="1"/>
</dbReference>
<dbReference type="RefSeq" id="WP_013559822.1">
    <property type="nucleotide sequence ID" value="NC_014960.1"/>
</dbReference>
<dbReference type="InterPro" id="IPR052528">
    <property type="entry name" value="Sugar_transport-like"/>
</dbReference>
<evidence type="ECO:0000313" key="8">
    <source>
        <dbReference type="Proteomes" id="UP000008922"/>
    </source>
</evidence>
<keyword evidence="4 5" id="KW-0472">Membrane</keyword>
<evidence type="ECO:0000259" key="6">
    <source>
        <dbReference type="PROSITE" id="PS50850"/>
    </source>
</evidence>
<dbReference type="InterPro" id="IPR020846">
    <property type="entry name" value="MFS_dom"/>
</dbReference>
<dbReference type="Gene3D" id="1.20.1250.20">
    <property type="entry name" value="MFS general substrate transporter like domains"/>
    <property type="match status" value="2"/>
</dbReference>
<feature type="transmembrane region" description="Helical" evidence="5">
    <location>
        <begin position="299"/>
        <end position="319"/>
    </location>
</feature>
<feature type="transmembrane region" description="Helical" evidence="5">
    <location>
        <begin position="325"/>
        <end position="351"/>
    </location>
</feature>
<dbReference type="eggNOG" id="COG2271">
    <property type="taxonomic scope" value="Bacteria"/>
</dbReference>
<dbReference type="Pfam" id="PF07690">
    <property type="entry name" value="MFS_1"/>
    <property type="match status" value="1"/>
</dbReference>
<feature type="transmembrane region" description="Helical" evidence="5">
    <location>
        <begin position="116"/>
        <end position="141"/>
    </location>
</feature>
<evidence type="ECO:0000256" key="3">
    <source>
        <dbReference type="ARBA" id="ARBA00022989"/>
    </source>
</evidence>
<keyword evidence="8" id="KW-1185">Reference proteome</keyword>
<evidence type="ECO:0000256" key="2">
    <source>
        <dbReference type="ARBA" id="ARBA00022692"/>
    </source>
</evidence>
<dbReference type="STRING" id="926569.ANT_14120"/>
<dbReference type="PANTHER" id="PTHR23526">
    <property type="entry name" value="INTEGRAL MEMBRANE TRANSPORT PROTEIN-RELATED"/>
    <property type="match status" value="1"/>
</dbReference>
<protein>
    <submittedName>
        <fullName evidence="7">Major facilitator superfamily transporter</fullName>
    </submittedName>
</protein>
<name>E8N4S6_ANATU</name>
<dbReference type="InterPro" id="IPR011701">
    <property type="entry name" value="MFS"/>
</dbReference>
<feature type="transmembrane region" description="Helical" evidence="5">
    <location>
        <begin position="363"/>
        <end position="384"/>
    </location>
</feature>
<dbReference type="PANTHER" id="PTHR23526:SF2">
    <property type="entry name" value="MAJOR FACILITATOR SUPERFAMILY (MFS) PROFILE DOMAIN-CONTAINING PROTEIN"/>
    <property type="match status" value="1"/>
</dbReference>
<comment type="subcellular location">
    <subcellularLocation>
        <location evidence="1">Cell membrane</location>
        <topology evidence="1">Multi-pass membrane protein</topology>
    </subcellularLocation>
</comment>
<evidence type="ECO:0000256" key="4">
    <source>
        <dbReference type="ARBA" id="ARBA00023136"/>
    </source>
</evidence>
<dbReference type="InParanoid" id="E8N4S6"/>
<feature type="transmembrane region" description="Helical" evidence="5">
    <location>
        <begin position="55"/>
        <end position="79"/>
    </location>
</feature>
<dbReference type="SUPFAM" id="SSF103473">
    <property type="entry name" value="MFS general substrate transporter"/>
    <property type="match status" value="1"/>
</dbReference>
<feature type="transmembrane region" description="Helical" evidence="5">
    <location>
        <begin position="390"/>
        <end position="409"/>
    </location>
</feature>
<keyword evidence="2 5" id="KW-0812">Transmembrane</keyword>